<feature type="transmembrane region" description="Helical" evidence="1">
    <location>
        <begin position="43"/>
        <end position="64"/>
    </location>
</feature>
<gene>
    <name evidence="2" type="ORF">GCM10008960_09590</name>
</gene>
<keyword evidence="1" id="KW-0812">Transmembrane</keyword>
<keyword evidence="1" id="KW-1133">Transmembrane helix</keyword>
<dbReference type="Proteomes" id="UP000644548">
    <property type="component" value="Unassembled WGS sequence"/>
</dbReference>
<accession>A0ABQ2RZV4</accession>
<evidence type="ECO:0000313" key="2">
    <source>
        <dbReference type="EMBL" id="GGR84647.1"/>
    </source>
</evidence>
<keyword evidence="1" id="KW-0472">Membrane</keyword>
<sequence>MRPEELDAWLRLGFIALTAALAHILLIVSRGTKITKSTLARHLSRALLTGFLAAGMHSLITQFWHVSPTFGVFIASATAMVGVDALQGLISDILPKIIEKWLNVKLPEKEEKDKDKEDKEEGGDEA</sequence>
<protein>
    <recommendedName>
        <fullName evidence="4">Holin</fullName>
    </recommendedName>
</protein>
<organism evidence="2 3">
    <name type="scientific">Deinococcus sedimenti</name>
    <dbReference type="NCBI Taxonomy" id="1867090"/>
    <lineage>
        <taxon>Bacteria</taxon>
        <taxon>Thermotogati</taxon>
        <taxon>Deinococcota</taxon>
        <taxon>Deinococci</taxon>
        <taxon>Deinococcales</taxon>
        <taxon>Deinococcaceae</taxon>
        <taxon>Deinococcus</taxon>
    </lineage>
</organism>
<dbReference type="EMBL" id="BMQN01000001">
    <property type="protein sequence ID" value="GGR84647.1"/>
    <property type="molecule type" value="Genomic_DNA"/>
</dbReference>
<evidence type="ECO:0000313" key="3">
    <source>
        <dbReference type="Proteomes" id="UP000644548"/>
    </source>
</evidence>
<evidence type="ECO:0000256" key="1">
    <source>
        <dbReference type="SAM" id="Phobius"/>
    </source>
</evidence>
<keyword evidence="3" id="KW-1185">Reference proteome</keyword>
<evidence type="ECO:0008006" key="4">
    <source>
        <dbReference type="Google" id="ProtNLM"/>
    </source>
</evidence>
<proteinExistence type="predicted"/>
<feature type="transmembrane region" description="Helical" evidence="1">
    <location>
        <begin position="70"/>
        <end position="90"/>
    </location>
</feature>
<name>A0ABQ2RZV4_9DEIO</name>
<dbReference type="RefSeq" id="WP_189071958.1">
    <property type="nucleotide sequence ID" value="NZ_BMQN01000001.1"/>
</dbReference>
<comment type="caution">
    <text evidence="2">The sequence shown here is derived from an EMBL/GenBank/DDBJ whole genome shotgun (WGS) entry which is preliminary data.</text>
</comment>
<reference evidence="3" key="1">
    <citation type="journal article" date="2019" name="Int. J. Syst. Evol. Microbiol.">
        <title>The Global Catalogue of Microorganisms (GCM) 10K type strain sequencing project: providing services to taxonomists for standard genome sequencing and annotation.</title>
        <authorList>
            <consortium name="The Broad Institute Genomics Platform"/>
            <consortium name="The Broad Institute Genome Sequencing Center for Infectious Disease"/>
            <person name="Wu L."/>
            <person name="Ma J."/>
        </authorList>
    </citation>
    <scope>NUCLEOTIDE SEQUENCE [LARGE SCALE GENOMIC DNA]</scope>
    <source>
        <strain evidence="3">JCM 31405</strain>
    </source>
</reference>
<feature type="transmembrane region" description="Helical" evidence="1">
    <location>
        <begin position="12"/>
        <end position="31"/>
    </location>
</feature>